<protein>
    <submittedName>
        <fullName evidence="2">Uncharacterized protein</fullName>
    </submittedName>
</protein>
<dbReference type="Gene3D" id="6.10.250.2790">
    <property type="match status" value="1"/>
</dbReference>
<evidence type="ECO:0000256" key="1">
    <source>
        <dbReference type="SAM" id="MobiDB-lite"/>
    </source>
</evidence>
<dbReference type="EMBL" id="JAAQHG020000021">
    <property type="protein sequence ID" value="KAL1585201.1"/>
    <property type="molecule type" value="Genomic_DNA"/>
</dbReference>
<organism evidence="2 3">
    <name type="scientific">Cladosporium halotolerans</name>
    <dbReference type="NCBI Taxonomy" id="1052096"/>
    <lineage>
        <taxon>Eukaryota</taxon>
        <taxon>Fungi</taxon>
        <taxon>Dikarya</taxon>
        <taxon>Ascomycota</taxon>
        <taxon>Pezizomycotina</taxon>
        <taxon>Dothideomycetes</taxon>
        <taxon>Dothideomycetidae</taxon>
        <taxon>Cladosporiales</taxon>
        <taxon>Cladosporiaceae</taxon>
        <taxon>Cladosporium</taxon>
    </lineage>
</organism>
<proteinExistence type="predicted"/>
<evidence type="ECO:0000313" key="3">
    <source>
        <dbReference type="Proteomes" id="UP000803884"/>
    </source>
</evidence>
<keyword evidence="3" id="KW-1185">Reference proteome</keyword>
<sequence length="342" mass="35891">MAIPTPSPAPKSHHLSDPATHPFLTPSFDPATYLNSTLPSLSLSARPPPNNASLPDLSAQTQTLLAQLSAQTARLSASLTQLTDEIIRSGGRLAYEVEVLRGETTGLTDALETGLKKDIELLAPATQEKKSTQAQPDADADADADAAPAEAKEDTAAPPPTSEPAHLASLRELSTLRARLESVVQTFGAATAWPAAPSEIASAASSFISVSGPEATESNRQLEQKAQEYAASVRGEISELLAAGDVEGAGARVGELRVLAEVWRGTAEEKARGRFVEGLGRLVEEKERAASAAAGKKGGEGRKAGQPARGVDMRYGDLDSRAEGGYGFLQNLRNLKDGMYLD</sequence>
<gene>
    <name evidence="2" type="ORF">WHR41_06417</name>
</gene>
<name>A0AB34KN93_9PEZI</name>
<feature type="region of interest" description="Disordered" evidence="1">
    <location>
        <begin position="287"/>
        <end position="316"/>
    </location>
</feature>
<dbReference type="Proteomes" id="UP000803884">
    <property type="component" value="Unassembled WGS sequence"/>
</dbReference>
<feature type="region of interest" description="Disordered" evidence="1">
    <location>
        <begin position="126"/>
        <end position="164"/>
    </location>
</feature>
<evidence type="ECO:0000313" key="2">
    <source>
        <dbReference type="EMBL" id="KAL1585201.1"/>
    </source>
</evidence>
<comment type="caution">
    <text evidence="2">The sequence shown here is derived from an EMBL/GenBank/DDBJ whole genome shotgun (WGS) entry which is preliminary data.</text>
</comment>
<feature type="region of interest" description="Disordered" evidence="1">
    <location>
        <begin position="1"/>
        <end position="23"/>
    </location>
</feature>
<dbReference type="GeneID" id="96007860"/>
<dbReference type="RefSeq" id="XP_069228307.1">
    <property type="nucleotide sequence ID" value="XM_069375022.1"/>
</dbReference>
<dbReference type="AlphaFoldDB" id="A0AB34KN93"/>
<accession>A0AB34KN93</accession>
<reference evidence="2 3" key="1">
    <citation type="journal article" date="2020" name="Microbiol. Resour. Announc.">
        <title>Draft Genome Sequence of a Cladosporium Species Isolated from the Mesophotic Ascidian Didemnum maculosum.</title>
        <authorList>
            <person name="Gioti A."/>
            <person name="Siaperas R."/>
            <person name="Nikolaivits E."/>
            <person name="Le Goff G."/>
            <person name="Ouazzani J."/>
            <person name="Kotoulas G."/>
            <person name="Topakas E."/>
        </authorList>
    </citation>
    <scope>NUCLEOTIDE SEQUENCE [LARGE SCALE GENOMIC DNA]</scope>
    <source>
        <strain evidence="2 3">TM138-S3</strain>
    </source>
</reference>